<proteinExistence type="predicted"/>
<organism evidence="2 3">
    <name type="scientific">Steroidobacter gossypii</name>
    <dbReference type="NCBI Taxonomy" id="2805490"/>
    <lineage>
        <taxon>Bacteria</taxon>
        <taxon>Pseudomonadati</taxon>
        <taxon>Pseudomonadota</taxon>
        <taxon>Gammaproteobacteria</taxon>
        <taxon>Steroidobacterales</taxon>
        <taxon>Steroidobacteraceae</taxon>
        <taxon>Steroidobacter</taxon>
    </lineage>
</organism>
<protein>
    <recommendedName>
        <fullName evidence="4">Lipoprotein</fullName>
    </recommendedName>
</protein>
<dbReference type="EMBL" id="JAEVLS010000001">
    <property type="protein sequence ID" value="MBM0104523.1"/>
    <property type="molecule type" value="Genomic_DNA"/>
</dbReference>
<dbReference type="Proteomes" id="UP000661077">
    <property type="component" value="Unassembled WGS sequence"/>
</dbReference>
<sequence length="415" mass="46735">MKRTLALIVLTVAALGATGCVMHETRPQQRVKAIQAATEIPESQLLDVGVRLFDENLPKDEKEMEERHIFPEVRKAEARFLPMQLRNTLEGTGQWGQVRVMPEDAEALDVYVSGKIIESTGQMLRAEITVTDATGRQWFKREYEQLADTRSYKDQSGKPRDPFQNMYNTLANDMLMYRQQMTAADLENVRRVSELRFASDLAPYAFSSYVQEDKKGMMQVVRLPAEDDPMLQRMDRIRERDYALLDTINEHYSLFAENMSEPYTNWRRYSYSELEAKDEARRASITRKLLGAAAIVGGLMVGAEANTYAGQAAATGAIFGGAYAVKSGFDKGAEVKLHSDSLKQLGESFQAEVQPMVVEVEGRTLQLKGTAEQQYTEWRRLLKELYENETGTQVPVAPVPEETTSNTAAKTGTRG</sequence>
<evidence type="ECO:0000313" key="3">
    <source>
        <dbReference type="Proteomes" id="UP000661077"/>
    </source>
</evidence>
<reference evidence="2 3" key="1">
    <citation type="journal article" date="2021" name="Int. J. Syst. Evol. Microbiol.">
        <title>Steroidobacter gossypii sp. nov., isolated from soil of cotton cropping field.</title>
        <authorList>
            <person name="Huang R."/>
            <person name="Yang S."/>
            <person name="Zhen C."/>
            <person name="Liu W."/>
        </authorList>
    </citation>
    <scope>NUCLEOTIDE SEQUENCE [LARGE SCALE GENOMIC DNA]</scope>
    <source>
        <strain evidence="2 3">S1-65</strain>
    </source>
</reference>
<evidence type="ECO:0000256" key="1">
    <source>
        <dbReference type="SAM" id="MobiDB-lite"/>
    </source>
</evidence>
<dbReference type="PROSITE" id="PS51257">
    <property type="entry name" value="PROKAR_LIPOPROTEIN"/>
    <property type="match status" value="1"/>
</dbReference>
<gene>
    <name evidence="2" type="ORF">JM946_07180</name>
</gene>
<keyword evidence="3" id="KW-1185">Reference proteome</keyword>
<feature type="compositionally biased region" description="Polar residues" evidence="1">
    <location>
        <begin position="402"/>
        <end position="415"/>
    </location>
</feature>
<evidence type="ECO:0008006" key="4">
    <source>
        <dbReference type="Google" id="ProtNLM"/>
    </source>
</evidence>
<comment type="caution">
    <text evidence="2">The sequence shown here is derived from an EMBL/GenBank/DDBJ whole genome shotgun (WGS) entry which is preliminary data.</text>
</comment>
<feature type="region of interest" description="Disordered" evidence="1">
    <location>
        <begin position="390"/>
        <end position="415"/>
    </location>
</feature>
<accession>A0ABS1WU72</accession>
<name>A0ABS1WU72_9GAMM</name>
<evidence type="ECO:0000313" key="2">
    <source>
        <dbReference type="EMBL" id="MBM0104523.1"/>
    </source>
</evidence>
<dbReference type="RefSeq" id="WP_203166463.1">
    <property type="nucleotide sequence ID" value="NZ_JAEVLS010000001.1"/>
</dbReference>